<comment type="similarity">
    <text evidence="1">Belongs to the GSP E family.</text>
</comment>
<dbReference type="PANTHER" id="PTHR30258">
    <property type="entry name" value="TYPE II SECRETION SYSTEM PROTEIN GSPE-RELATED"/>
    <property type="match status" value="1"/>
</dbReference>
<organism evidence="6">
    <name type="scientific">Wolinella succinogenes (strain ATCC 29543 / DSM 1740 / CCUG 13145 / JCM 31913 / LMG 7466 / NCTC 11488 / FDC 602W)</name>
    <name type="common">Vibrio succinogenes</name>
    <dbReference type="NCBI Taxonomy" id="273121"/>
    <lineage>
        <taxon>Bacteria</taxon>
        <taxon>Pseudomonadati</taxon>
        <taxon>Campylobacterota</taxon>
        <taxon>Epsilonproteobacteria</taxon>
        <taxon>Campylobacterales</taxon>
        <taxon>Helicobacteraceae</taxon>
        <taxon>Wolinella</taxon>
    </lineage>
</organism>
<evidence type="ECO:0000313" key="5">
    <source>
        <dbReference type="EMBL" id="CAE09678.1"/>
    </source>
</evidence>
<dbReference type="InterPro" id="IPR003593">
    <property type="entry name" value="AAA+_ATPase"/>
</dbReference>
<dbReference type="SMART" id="SM00382">
    <property type="entry name" value="AAA"/>
    <property type="match status" value="1"/>
</dbReference>
<name>Q7MA09_WOLSU</name>
<dbReference type="SUPFAM" id="SSF160246">
    <property type="entry name" value="EspE N-terminal domain-like"/>
    <property type="match status" value="2"/>
</dbReference>
<dbReference type="EMBL" id="BX571658">
    <property type="protein sequence ID" value="CAE09678.1"/>
    <property type="molecule type" value="Genomic_DNA"/>
</dbReference>
<dbReference type="PANTHER" id="PTHR30258:SF29">
    <property type="entry name" value="MSHA PILUS ASSEMBLY ATPASE MSHE"/>
    <property type="match status" value="1"/>
</dbReference>
<evidence type="ECO:0000256" key="3">
    <source>
        <dbReference type="ARBA" id="ARBA00022840"/>
    </source>
</evidence>
<keyword evidence="3" id="KW-0067">ATP-binding</keyword>
<dbReference type="InterPro" id="IPR001482">
    <property type="entry name" value="T2SS/T4SS_dom"/>
</dbReference>
<dbReference type="SUPFAM" id="SSF52540">
    <property type="entry name" value="P-loop containing nucleoside triphosphate hydrolases"/>
    <property type="match status" value="1"/>
</dbReference>
<evidence type="ECO:0000313" key="6">
    <source>
        <dbReference type="Proteomes" id="UP000000422"/>
    </source>
</evidence>
<dbReference type="Gene3D" id="3.40.50.300">
    <property type="entry name" value="P-loop containing nucleotide triphosphate hydrolases"/>
    <property type="match status" value="1"/>
</dbReference>
<dbReference type="CDD" id="cd01129">
    <property type="entry name" value="PulE-GspE-like"/>
    <property type="match status" value="1"/>
</dbReference>
<evidence type="ECO:0000256" key="2">
    <source>
        <dbReference type="ARBA" id="ARBA00022741"/>
    </source>
</evidence>
<protein>
    <submittedName>
        <fullName evidence="5">PUTATIVE TYPE II PROTEIN SECRETION E</fullName>
    </submittedName>
</protein>
<dbReference type="GO" id="GO:0016887">
    <property type="term" value="F:ATP hydrolysis activity"/>
    <property type="evidence" value="ECO:0007669"/>
    <property type="project" value="TreeGrafter"/>
</dbReference>
<reference evidence="5 6" key="1">
    <citation type="journal article" date="2003" name="Proc. Natl. Acad. Sci. U.S.A.">
        <title>Complete genome sequence and analysis of Wolinella succinogenes.</title>
        <authorList>
            <person name="Baar C."/>
            <person name="Eppinger M."/>
            <person name="Raddatz G."/>
            <person name="Simon JM."/>
            <person name="Lanz C."/>
            <person name="Klimmek O."/>
            <person name="Nandakumar R."/>
            <person name="Gross R."/>
            <person name="Rosinus A."/>
            <person name="Keller H."/>
            <person name="Jagtap P."/>
            <person name="Linke B."/>
            <person name="Meyer F."/>
            <person name="Lederer H."/>
            <person name="Schuster S.C."/>
        </authorList>
    </citation>
    <scope>NUCLEOTIDE SEQUENCE [LARGE SCALE GENOMIC DNA]</scope>
    <source>
        <strain evidence="6">ATCC 29543 / DSM 1740 / CCUG 13145 / JCM 31913 / LMG 7466 / NCTC 11488 / FDC 602W</strain>
    </source>
</reference>
<dbReference type="RefSeq" id="WP_011138478.1">
    <property type="nucleotide sequence ID" value="NC_005090.1"/>
</dbReference>
<evidence type="ECO:0000259" key="4">
    <source>
        <dbReference type="PROSITE" id="PS00662"/>
    </source>
</evidence>
<dbReference type="STRING" id="273121.WS0543"/>
<dbReference type="InterPro" id="IPR037257">
    <property type="entry name" value="T2SS_E_N_sf"/>
</dbReference>
<dbReference type="Proteomes" id="UP000000422">
    <property type="component" value="Chromosome"/>
</dbReference>
<evidence type="ECO:0000256" key="1">
    <source>
        <dbReference type="ARBA" id="ARBA00006611"/>
    </source>
</evidence>
<dbReference type="KEGG" id="wsu:WS0543"/>
<dbReference type="Gene3D" id="3.30.450.90">
    <property type="match status" value="1"/>
</dbReference>
<feature type="domain" description="Bacterial type II secretion system protein E" evidence="4">
    <location>
        <begin position="402"/>
        <end position="416"/>
    </location>
</feature>
<dbReference type="Pfam" id="PF00437">
    <property type="entry name" value="T2SSE"/>
    <property type="match status" value="1"/>
</dbReference>
<sequence>MIKQRIGDRLIDAGLITKEQLEGALKEQQKQQKRKKIVRVLVDLGFLDEGNLLDFFVEQCKMGHLELESIIEDFPASEEEILQQVAKKLEMEFVDLDQVAIDPLVVEYTPFAQIKRLYAFPFKESEREITVVLINPFDLNVKETFQRLIRKKPLNYAIARKEQFIAALSRLELNDGIKDLVARIRREIKSGAGDTGDDSSSITKLIEVVFSYAISQRASDVHIEANELSCVVRIRIDGIMTESFRFDKDLFAPLASRIKLLSNLDIAEKRKPQDGRFSSVFEGREYDFRVSTLPIITGESIVARILDKSKVLVELEQLGISPLNYERFKKTIKAPYGIVFVTGPTGSGKTTTLYAAINAIKSVAQKIITVEDPVEYQMGLIQQVMVNEKAGLTFAGALRSILRQDPDIIMVGEIRDKETLQIAIQAALTGHLVLSTLHTNDAISGITRLLDMGIENFFIGSAISGIQAQRLVRKLCPHCRYEVEIPQGLVEELKPYLPEDYRFYKSHGCKKCNMAGYMGREVISEVVMANEEIKRLIVNGASKDELLKEAKRDGFVSMFEDGLQKALAGVTSLDEVYRVAKLS</sequence>
<dbReference type="FunFam" id="3.40.50.300:FF:000398">
    <property type="entry name" value="Type IV pilus assembly ATPase PilB"/>
    <property type="match status" value="1"/>
</dbReference>
<accession>Q7MA09</accession>
<dbReference type="AlphaFoldDB" id="Q7MA09"/>
<dbReference type="HOGENOM" id="CLU_013446_10_3_7"/>
<keyword evidence="2" id="KW-0547">Nucleotide-binding</keyword>
<gene>
    <name evidence="5" type="ordered locus">WS0543</name>
</gene>
<dbReference type="GO" id="GO:0005886">
    <property type="term" value="C:plasma membrane"/>
    <property type="evidence" value="ECO:0007669"/>
    <property type="project" value="TreeGrafter"/>
</dbReference>
<dbReference type="InterPro" id="IPR027417">
    <property type="entry name" value="P-loop_NTPase"/>
</dbReference>
<proteinExistence type="inferred from homology"/>
<keyword evidence="6" id="KW-1185">Reference proteome</keyword>
<dbReference type="InterPro" id="IPR007831">
    <property type="entry name" value="T2SS_GspE_N"/>
</dbReference>
<dbReference type="GO" id="GO:0005524">
    <property type="term" value="F:ATP binding"/>
    <property type="evidence" value="ECO:0007669"/>
    <property type="project" value="UniProtKB-KW"/>
</dbReference>
<dbReference type="Pfam" id="PF05157">
    <property type="entry name" value="MshEN"/>
    <property type="match status" value="1"/>
</dbReference>
<dbReference type="eggNOG" id="COG2804">
    <property type="taxonomic scope" value="Bacteria"/>
</dbReference>
<dbReference type="PROSITE" id="PS00662">
    <property type="entry name" value="T2SP_E"/>
    <property type="match status" value="1"/>
</dbReference>